<reference evidence="3 4" key="1">
    <citation type="submission" date="2016-11" db="EMBL/GenBank/DDBJ databases">
        <authorList>
            <person name="Jaros S."/>
            <person name="Januszkiewicz K."/>
            <person name="Wedrychowicz H."/>
        </authorList>
    </citation>
    <scope>NUCLEOTIDE SEQUENCE [LARGE SCALE GENOMIC DNA]</scope>
    <source>
        <strain evidence="3 4">DSM 25661</strain>
    </source>
</reference>
<evidence type="ECO:0000313" key="4">
    <source>
        <dbReference type="Proteomes" id="UP000184462"/>
    </source>
</evidence>
<accession>A0A1M4YCE9</accession>
<evidence type="ECO:0000259" key="2">
    <source>
        <dbReference type="Pfam" id="PF18864"/>
    </source>
</evidence>
<dbReference type="EMBL" id="FQTW01000023">
    <property type="protein sequence ID" value="SHF03410.1"/>
    <property type="molecule type" value="Genomic_DNA"/>
</dbReference>
<keyword evidence="1" id="KW-0175">Coiled coil</keyword>
<organism evidence="3 4">
    <name type="scientific">Psychroflexus salarius</name>
    <dbReference type="NCBI Taxonomy" id="1155689"/>
    <lineage>
        <taxon>Bacteria</taxon>
        <taxon>Pseudomonadati</taxon>
        <taxon>Bacteroidota</taxon>
        <taxon>Flavobacteriia</taxon>
        <taxon>Flavobacteriales</taxon>
        <taxon>Flavobacteriaceae</taxon>
        <taxon>Psychroflexus</taxon>
    </lineage>
</organism>
<feature type="domain" description="AbiTii" evidence="2">
    <location>
        <begin position="2"/>
        <end position="194"/>
    </location>
</feature>
<gene>
    <name evidence="3" type="ORF">SAMN05444278_1231</name>
</gene>
<dbReference type="Pfam" id="PF18864">
    <property type="entry name" value="AbiTii"/>
    <property type="match status" value="1"/>
</dbReference>
<evidence type="ECO:0000313" key="3">
    <source>
        <dbReference type="EMBL" id="SHF03410.1"/>
    </source>
</evidence>
<sequence length="325" mass="36026">MIDKIIDELSDSNQSLVNPLLKTKVIATRIGNIELLNWINKELNGYNSIQSNSDLPDYRNAKANSSCTLKVGYGIQENTPVPIAYLKDEGLRDFFIKFPLVDGVQTLETYTTNPKGDTLGKNLSVDFWKMVTSEFRKTGVNITVTNISVTTSISSITQTLSEIRSKFLDLMLAVETEFPNISDISSSTKEQKNELSDKITLILKQVNITNSGDGSSINTGNDNALNSASGDNIQQEINLTKEKSEQIEELISELKSAIADQNFEEKSDVELEIQRVENQLSKEEPKSTIVKQSLETIKSFLLSVSANVWTPPIIEGINNILMPIG</sequence>
<dbReference type="AlphaFoldDB" id="A0A1M4YCE9"/>
<evidence type="ECO:0000256" key="1">
    <source>
        <dbReference type="SAM" id="Coils"/>
    </source>
</evidence>
<name>A0A1M4YCE9_9FLAO</name>
<feature type="coiled-coil region" evidence="1">
    <location>
        <begin position="237"/>
        <end position="279"/>
    </location>
</feature>
<dbReference type="Proteomes" id="UP000184462">
    <property type="component" value="Unassembled WGS sequence"/>
</dbReference>
<keyword evidence="4" id="KW-1185">Reference proteome</keyword>
<protein>
    <recommendedName>
        <fullName evidence="2">AbiTii domain-containing protein</fullName>
    </recommendedName>
</protein>
<dbReference type="OrthoDB" id="766804at2"/>
<dbReference type="STRING" id="1155689.SAMN05444278_1231"/>
<dbReference type="InterPro" id="IPR041304">
    <property type="entry name" value="AbiTii"/>
</dbReference>
<dbReference type="RefSeq" id="WP_073193757.1">
    <property type="nucleotide sequence ID" value="NZ_FQTW01000023.1"/>
</dbReference>
<proteinExistence type="predicted"/>